<dbReference type="PATRIC" id="fig|273678.4.peg.1131"/>
<dbReference type="GO" id="GO:0043770">
    <property type="term" value="F:demethylmenaquinone methyltransferase activity"/>
    <property type="evidence" value="ECO:0007669"/>
    <property type="project" value="UniProtKB-EC"/>
</dbReference>
<gene>
    <name evidence="2" type="primary">ubiE_2</name>
    <name evidence="2" type="ORF">RS84_01134</name>
</gene>
<name>A0A0M2HTX9_9MICO</name>
<accession>A0A0M2HTX9</accession>
<dbReference type="SUPFAM" id="SSF53335">
    <property type="entry name" value="S-adenosyl-L-methionine-dependent methyltransferases"/>
    <property type="match status" value="1"/>
</dbReference>
<keyword evidence="2" id="KW-0808">Transferase</keyword>
<dbReference type="STRING" id="273678.RS84_01134"/>
<feature type="domain" description="Methyltransferase type 11" evidence="1">
    <location>
        <begin position="45"/>
        <end position="141"/>
    </location>
</feature>
<protein>
    <submittedName>
        <fullName evidence="2">Demethylmenaquinone methyltransferase</fullName>
        <ecNumber evidence="2">2.1.1.163</ecNumber>
    </submittedName>
</protein>
<comment type="caution">
    <text evidence="2">The sequence shown here is derived from an EMBL/GenBank/DDBJ whole genome shotgun (WGS) entry which is preliminary data.</text>
</comment>
<dbReference type="Pfam" id="PF08241">
    <property type="entry name" value="Methyltransf_11"/>
    <property type="match status" value="1"/>
</dbReference>
<dbReference type="InterPro" id="IPR029063">
    <property type="entry name" value="SAM-dependent_MTases_sf"/>
</dbReference>
<sequence>MPEPAHVFSGSIPENYDRYMVPLIFEPYAADLASRVAPLAPRRVLETAAGTGVVARFVVPELAPNANYVATDLSQPMLDFAASALPDANVTWRAADALELPFDDASFDVVLCQFGAMFFPDRVRAYREALRVLAPGGTFLFSVWDALDKNDFAREVGEELDEMFPDDPPTFMARVPHGYHDVARIEQDLRDAGFTRIAIDTVTAQSVAPSALIAATAYCQGTPVRSEIETRDPAALQRATERVAERIASLHGDNEVRGRIQAHVIAASR</sequence>
<dbReference type="EC" id="2.1.1.163" evidence="2"/>
<evidence type="ECO:0000313" key="2">
    <source>
        <dbReference type="EMBL" id="KJL48375.1"/>
    </source>
</evidence>
<dbReference type="Proteomes" id="UP000033900">
    <property type="component" value="Unassembled WGS sequence"/>
</dbReference>
<dbReference type="OrthoDB" id="9795634at2"/>
<dbReference type="EMBL" id="JYJB01000007">
    <property type="protein sequence ID" value="KJL48375.1"/>
    <property type="molecule type" value="Genomic_DNA"/>
</dbReference>
<evidence type="ECO:0000259" key="1">
    <source>
        <dbReference type="Pfam" id="PF08241"/>
    </source>
</evidence>
<organism evidence="2 3">
    <name type="scientific">Microbacterium hydrocarbonoxydans</name>
    <dbReference type="NCBI Taxonomy" id="273678"/>
    <lineage>
        <taxon>Bacteria</taxon>
        <taxon>Bacillati</taxon>
        <taxon>Actinomycetota</taxon>
        <taxon>Actinomycetes</taxon>
        <taxon>Micrococcales</taxon>
        <taxon>Microbacteriaceae</taxon>
        <taxon>Microbacterium</taxon>
    </lineage>
</organism>
<dbReference type="CDD" id="cd02440">
    <property type="entry name" value="AdoMet_MTases"/>
    <property type="match status" value="1"/>
</dbReference>
<dbReference type="RefSeq" id="WP_045256785.1">
    <property type="nucleotide sequence ID" value="NZ_JYJB01000007.1"/>
</dbReference>
<proteinExistence type="predicted"/>
<dbReference type="AlphaFoldDB" id="A0A0M2HTX9"/>
<dbReference type="Gene3D" id="3.40.50.150">
    <property type="entry name" value="Vaccinia Virus protein VP39"/>
    <property type="match status" value="1"/>
</dbReference>
<dbReference type="GO" id="GO:0032259">
    <property type="term" value="P:methylation"/>
    <property type="evidence" value="ECO:0007669"/>
    <property type="project" value="UniProtKB-KW"/>
</dbReference>
<dbReference type="PANTHER" id="PTHR43591">
    <property type="entry name" value="METHYLTRANSFERASE"/>
    <property type="match status" value="1"/>
</dbReference>
<keyword evidence="2" id="KW-0489">Methyltransferase</keyword>
<dbReference type="PANTHER" id="PTHR43591:SF24">
    <property type="entry name" value="2-METHOXY-6-POLYPRENYL-1,4-BENZOQUINOL METHYLASE, MITOCHONDRIAL"/>
    <property type="match status" value="1"/>
</dbReference>
<dbReference type="GO" id="GO:0008757">
    <property type="term" value="F:S-adenosylmethionine-dependent methyltransferase activity"/>
    <property type="evidence" value="ECO:0007669"/>
    <property type="project" value="InterPro"/>
</dbReference>
<keyword evidence="3" id="KW-1185">Reference proteome</keyword>
<reference evidence="2 3" key="1">
    <citation type="submission" date="2015-02" db="EMBL/GenBank/DDBJ databases">
        <title>Draft genome sequences of ten Microbacterium spp. with emphasis on heavy metal contaminated environments.</title>
        <authorList>
            <person name="Corretto E."/>
        </authorList>
    </citation>
    <scope>NUCLEOTIDE SEQUENCE [LARGE SCALE GENOMIC DNA]</scope>
    <source>
        <strain evidence="2 3">SA35</strain>
    </source>
</reference>
<dbReference type="InterPro" id="IPR013216">
    <property type="entry name" value="Methyltransf_11"/>
</dbReference>
<evidence type="ECO:0000313" key="3">
    <source>
        <dbReference type="Proteomes" id="UP000033900"/>
    </source>
</evidence>